<sequence length="74" mass="7731">MDVLPSFCWEEEVLPEISERSRSLSFLVLPGVSAAGGCSAPAFFSASLRLSADTEAGSLELAVPPLLFFPGSVA</sequence>
<keyword evidence="2" id="KW-1185">Reference proteome</keyword>
<dbReference type="Proteomes" id="UP000314294">
    <property type="component" value="Unassembled WGS sequence"/>
</dbReference>
<evidence type="ECO:0000313" key="1">
    <source>
        <dbReference type="EMBL" id="TNN78707.1"/>
    </source>
</evidence>
<name>A0A4Z2ILR9_9TELE</name>
<evidence type="ECO:0000313" key="2">
    <source>
        <dbReference type="Proteomes" id="UP000314294"/>
    </source>
</evidence>
<dbReference type="AlphaFoldDB" id="A0A4Z2ILR9"/>
<reference evidence="1 2" key="1">
    <citation type="submission" date="2019-03" db="EMBL/GenBank/DDBJ databases">
        <title>First draft genome of Liparis tanakae, snailfish: a comprehensive survey of snailfish specific genes.</title>
        <authorList>
            <person name="Kim W."/>
            <person name="Song I."/>
            <person name="Jeong J.-H."/>
            <person name="Kim D."/>
            <person name="Kim S."/>
            <person name="Ryu S."/>
            <person name="Song J.Y."/>
            <person name="Lee S.K."/>
        </authorList>
    </citation>
    <scope>NUCLEOTIDE SEQUENCE [LARGE SCALE GENOMIC DNA]</scope>
    <source>
        <tissue evidence="1">Muscle</tissue>
    </source>
</reference>
<gene>
    <name evidence="1" type="ORF">EYF80_011111</name>
</gene>
<protein>
    <submittedName>
        <fullName evidence="1">Uncharacterized protein</fullName>
    </submittedName>
</protein>
<proteinExistence type="predicted"/>
<dbReference type="EMBL" id="SRLO01000071">
    <property type="protein sequence ID" value="TNN78707.1"/>
    <property type="molecule type" value="Genomic_DNA"/>
</dbReference>
<accession>A0A4Z2ILR9</accession>
<comment type="caution">
    <text evidence="1">The sequence shown here is derived from an EMBL/GenBank/DDBJ whole genome shotgun (WGS) entry which is preliminary data.</text>
</comment>
<organism evidence="1 2">
    <name type="scientific">Liparis tanakae</name>
    <name type="common">Tanaka's snailfish</name>
    <dbReference type="NCBI Taxonomy" id="230148"/>
    <lineage>
        <taxon>Eukaryota</taxon>
        <taxon>Metazoa</taxon>
        <taxon>Chordata</taxon>
        <taxon>Craniata</taxon>
        <taxon>Vertebrata</taxon>
        <taxon>Euteleostomi</taxon>
        <taxon>Actinopterygii</taxon>
        <taxon>Neopterygii</taxon>
        <taxon>Teleostei</taxon>
        <taxon>Neoteleostei</taxon>
        <taxon>Acanthomorphata</taxon>
        <taxon>Eupercaria</taxon>
        <taxon>Perciformes</taxon>
        <taxon>Cottioidei</taxon>
        <taxon>Cottales</taxon>
        <taxon>Liparidae</taxon>
        <taxon>Liparis</taxon>
    </lineage>
</organism>